<keyword evidence="4 5" id="KW-0539">Nucleus</keyword>
<dbReference type="PANTHER" id="PTHR11225">
    <property type="entry name" value="NUCLEAR PORE COMPLEX PROTEIN NUP93 NUCLEOPORIN NUP93 DEAD EYE PROTEIN"/>
    <property type="match status" value="1"/>
</dbReference>
<comment type="caution">
    <text evidence="6">The sequence shown here is derived from an EMBL/GenBank/DDBJ whole genome shotgun (WGS) entry which is preliminary data.</text>
</comment>
<proteinExistence type="inferred from homology"/>
<keyword evidence="7" id="KW-1185">Reference proteome</keyword>
<reference evidence="6" key="1">
    <citation type="journal article" date="2023" name="Insect Mol. Biol.">
        <title>Genome sequencing provides insights into the evolution of gene families encoding plant cell wall-degrading enzymes in longhorned beetles.</title>
        <authorList>
            <person name="Shin N.R."/>
            <person name="Okamura Y."/>
            <person name="Kirsch R."/>
            <person name="Pauchet Y."/>
        </authorList>
    </citation>
    <scope>NUCLEOTIDE SEQUENCE</scope>
    <source>
        <strain evidence="6">MMC_N1</strain>
    </source>
</reference>
<keyword evidence="5" id="KW-0472">Membrane</keyword>
<comment type="similarity">
    <text evidence="2 5">Belongs to the nucleoporin interacting component (NIC) family.</text>
</comment>
<keyword evidence="5" id="KW-0653">Protein transport</keyword>
<dbReference type="EMBL" id="JAPWTJ010000007">
    <property type="protein sequence ID" value="KAJ8985829.1"/>
    <property type="molecule type" value="Genomic_DNA"/>
</dbReference>
<gene>
    <name evidence="6" type="ORF">NQ317_012070</name>
</gene>
<evidence type="ECO:0000256" key="5">
    <source>
        <dbReference type="RuleBase" id="RU364035"/>
    </source>
</evidence>
<evidence type="ECO:0000256" key="4">
    <source>
        <dbReference type="ARBA" id="ARBA00023242"/>
    </source>
</evidence>
<dbReference type="Proteomes" id="UP001162164">
    <property type="component" value="Unassembled WGS sequence"/>
</dbReference>
<accession>A0ABQ9K6Q5</accession>
<evidence type="ECO:0000256" key="3">
    <source>
        <dbReference type="ARBA" id="ARBA00023132"/>
    </source>
</evidence>
<dbReference type="Pfam" id="PF04097">
    <property type="entry name" value="Nic96"/>
    <property type="match status" value="1"/>
</dbReference>
<evidence type="ECO:0000313" key="6">
    <source>
        <dbReference type="EMBL" id="KAJ8985829.1"/>
    </source>
</evidence>
<evidence type="ECO:0000256" key="1">
    <source>
        <dbReference type="ARBA" id="ARBA00004567"/>
    </source>
</evidence>
<evidence type="ECO:0000256" key="2">
    <source>
        <dbReference type="ARBA" id="ARBA00010186"/>
    </source>
</evidence>
<evidence type="ECO:0000313" key="7">
    <source>
        <dbReference type="Proteomes" id="UP001162164"/>
    </source>
</evidence>
<keyword evidence="3 5" id="KW-0906">Nuclear pore complex</keyword>
<dbReference type="PANTHER" id="PTHR11225:SF4">
    <property type="entry name" value="NUCLEAR PORE COMPLEX PROTEIN NUP93"/>
    <property type="match status" value="1"/>
</dbReference>
<name>A0ABQ9K6Q5_9CUCU</name>
<organism evidence="6 7">
    <name type="scientific">Molorchus minor</name>
    <dbReference type="NCBI Taxonomy" id="1323400"/>
    <lineage>
        <taxon>Eukaryota</taxon>
        <taxon>Metazoa</taxon>
        <taxon>Ecdysozoa</taxon>
        <taxon>Arthropoda</taxon>
        <taxon>Hexapoda</taxon>
        <taxon>Insecta</taxon>
        <taxon>Pterygota</taxon>
        <taxon>Neoptera</taxon>
        <taxon>Endopterygota</taxon>
        <taxon>Coleoptera</taxon>
        <taxon>Polyphaga</taxon>
        <taxon>Cucujiformia</taxon>
        <taxon>Chrysomeloidea</taxon>
        <taxon>Cerambycidae</taxon>
        <taxon>Lamiinae</taxon>
        <taxon>Monochamini</taxon>
        <taxon>Molorchus</taxon>
    </lineage>
</organism>
<sequence>MLYVRKFELTCINEAMHYFFLLRNYNTAEGQNLFNTCVTDLAVETKQYEMILGRVQRNGIRTKGLVDQFIGSQINGQEIAQLIGDDLVKKGLCEEAIDLYDLANNQEEVLNILCGMLSRVVHLENEPDSLRTRLQERAIVFAERFSREGYKTSPNLVNSFLKLKDLLSFFDQYHAKQYPQSLKTLQDLQIVPLRPEDLDERVKNFKNLNADVCKVMPDILLATMNMLFAQYQKIKRK</sequence>
<dbReference type="InterPro" id="IPR007231">
    <property type="entry name" value="Nucleoporin_int_Nup93/Nic96"/>
</dbReference>
<comment type="subcellular location">
    <subcellularLocation>
        <location evidence="1 5">Nucleus</location>
        <location evidence="1 5">Nuclear pore complex</location>
    </subcellularLocation>
</comment>
<protein>
    <recommendedName>
        <fullName evidence="5">Nuclear pore protein</fullName>
    </recommendedName>
</protein>
<keyword evidence="5" id="KW-0811">Translocation</keyword>
<keyword evidence="5" id="KW-0509">mRNA transport</keyword>
<keyword evidence="5" id="KW-0813">Transport</keyword>